<dbReference type="EMBL" id="MU806030">
    <property type="protein sequence ID" value="KAJ3841727.1"/>
    <property type="molecule type" value="Genomic_DNA"/>
</dbReference>
<dbReference type="PROSITE" id="PS50181">
    <property type="entry name" value="FBOX"/>
    <property type="match status" value="1"/>
</dbReference>
<reference evidence="2" key="1">
    <citation type="submission" date="2022-08" db="EMBL/GenBank/DDBJ databases">
        <authorList>
            <consortium name="DOE Joint Genome Institute"/>
            <person name="Min B."/>
            <person name="Riley R."/>
            <person name="Sierra-Patev S."/>
            <person name="Naranjo-Ortiz M."/>
            <person name="Looney B."/>
            <person name="Konkel Z."/>
            <person name="Slot J.C."/>
            <person name="Sakamoto Y."/>
            <person name="Steenwyk J.L."/>
            <person name="Rokas A."/>
            <person name="Carro J."/>
            <person name="Camarero S."/>
            <person name="Ferreira P."/>
            <person name="Molpeceres G."/>
            <person name="Ruiz-Duenas F.J."/>
            <person name="Serrano A."/>
            <person name="Henrissat B."/>
            <person name="Drula E."/>
            <person name="Hughes K.W."/>
            <person name="Mata J.L."/>
            <person name="Ishikawa N.K."/>
            <person name="Vargas-Isla R."/>
            <person name="Ushijima S."/>
            <person name="Smith C.A."/>
            <person name="Ahrendt S."/>
            <person name="Andreopoulos W."/>
            <person name="He G."/>
            <person name="Labutti K."/>
            <person name="Lipzen A."/>
            <person name="Ng V."/>
            <person name="Sandor L."/>
            <person name="Barry K."/>
            <person name="Martinez A.T."/>
            <person name="Xiao Y."/>
            <person name="Gibbons J.G."/>
            <person name="Terashima K."/>
            <person name="Hibbett D.S."/>
            <person name="Grigoriev I.V."/>
        </authorList>
    </citation>
    <scope>NUCLEOTIDE SEQUENCE</scope>
    <source>
        <strain evidence="2">TFB9207</strain>
    </source>
</reference>
<accession>A0AA38UKD0</accession>
<gene>
    <name evidence="2" type="ORF">F5878DRAFT_609619</name>
</gene>
<evidence type="ECO:0000313" key="2">
    <source>
        <dbReference type="EMBL" id="KAJ3841727.1"/>
    </source>
</evidence>
<comment type="caution">
    <text evidence="2">The sequence shown here is derived from an EMBL/GenBank/DDBJ whole genome shotgun (WGS) entry which is preliminary data.</text>
</comment>
<name>A0AA38UKD0_9AGAR</name>
<dbReference type="InterPro" id="IPR001810">
    <property type="entry name" value="F-box_dom"/>
</dbReference>
<evidence type="ECO:0000313" key="3">
    <source>
        <dbReference type="Proteomes" id="UP001163846"/>
    </source>
</evidence>
<evidence type="ECO:0000259" key="1">
    <source>
        <dbReference type="PROSITE" id="PS50181"/>
    </source>
</evidence>
<keyword evidence="3" id="KW-1185">Reference proteome</keyword>
<dbReference type="Gene3D" id="3.80.10.10">
    <property type="entry name" value="Ribonuclease Inhibitor"/>
    <property type="match status" value="1"/>
</dbReference>
<dbReference type="InterPro" id="IPR032675">
    <property type="entry name" value="LRR_dom_sf"/>
</dbReference>
<feature type="domain" description="F-box" evidence="1">
    <location>
        <begin position="19"/>
        <end position="69"/>
    </location>
</feature>
<dbReference type="Proteomes" id="UP001163846">
    <property type="component" value="Unassembled WGS sequence"/>
</dbReference>
<dbReference type="AlphaFoldDB" id="A0AA38UKD0"/>
<dbReference type="SUPFAM" id="SSF52047">
    <property type="entry name" value="RNI-like"/>
    <property type="match status" value="1"/>
</dbReference>
<dbReference type="Gene3D" id="1.20.1280.50">
    <property type="match status" value="1"/>
</dbReference>
<dbReference type="SUPFAM" id="SSF81383">
    <property type="entry name" value="F-box domain"/>
    <property type="match status" value="1"/>
</dbReference>
<protein>
    <recommendedName>
        <fullName evidence="1">F-box domain-containing protein</fullName>
    </recommendedName>
</protein>
<sequence>MEFTTIPVDASSSHSRSLVPPVGNLPAELLIEIFALCAAGDSLAPIVLGTVCRTWKKVVDESPRVWQVVVLDDTKRSIVASQSQARLWISRSAPLQFDVKLNVEDADHDLPLLAPFLPVFNRWRNLTITGARQESVCLSDTFSRLDTLNDLSISISDNDHLDDACRSTFDAYSPLWPNRIVMNIWLTQLPRAELLGPLRFTSLSITDQSPHSTRPDSAAILGLLKSCPHLESFTLSGWMNPDVSGSQSLPIVSLPRLLTMNLRRTTFTRVILSHINAPMLSKLYLTDLNMSHHVPSDVFEPGDSEDEAGDFSQSPWSDQATGMGLRNLIAHCHPPLKTLEMDYSDMRTKDFIYVFDHLTELEDFLITASDMSNTVIRLLKPYDESTMVATLNAASTSEEGRYDPCLSPVPSQSIRLPHLRNLELYNCHRISGDAIVETLMQRVKYTDRFTSKDTLEEIVVSDCDQFSIQHRDMLVKEMGPRFRLY</sequence>
<proteinExistence type="predicted"/>
<organism evidence="2 3">
    <name type="scientific">Lentinula raphanica</name>
    <dbReference type="NCBI Taxonomy" id="153919"/>
    <lineage>
        <taxon>Eukaryota</taxon>
        <taxon>Fungi</taxon>
        <taxon>Dikarya</taxon>
        <taxon>Basidiomycota</taxon>
        <taxon>Agaricomycotina</taxon>
        <taxon>Agaricomycetes</taxon>
        <taxon>Agaricomycetidae</taxon>
        <taxon>Agaricales</taxon>
        <taxon>Marasmiineae</taxon>
        <taxon>Omphalotaceae</taxon>
        <taxon>Lentinula</taxon>
    </lineage>
</organism>
<dbReference type="InterPro" id="IPR036047">
    <property type="entry name" value="F-box-like_dom_sf"/>
</dbReference>